<dbReference type="PROSITE" id="PS00177">
    <property type="entry name" value="TOPOISOMERASE_II"/>
    <property type="match status" value="1"/>
</dbReference>
<feature type="binding site" evidence="10">
    <location>
        <position position="9"/>
    </location>
    <ligand>
        <name>ATP</name>
        <dbReference type="ChEBI" id="CHEBI:30616"/>
    </ligand>
</feature>
<feature type="binding site" evidence="10">
    <location>
        <position position="46"/>
    </location>
    <ligand>
        <name>ATP</name>
        <dbReference type="ChEBI" id="CHEBI:30616"/>
    </ligand>
</feature>
<evidence type="ECO:0000256" key="4">
    <source>
        <dbReference type="ARBA" id="ARBA00022741"/>
    </source>
</evidence>
<dbReference type="GO" id="GO:0016853">
    <property type="term" value="F:isomerase activity"/>
    <property type="evidence" value="ECO:0007669"/>
    <property type="project" value="UniProtKB-KW"/>
</dbReference>
<feature type="site" description="Interaction with DNA" evidence="10">
    <location>
        <position position="450"/>
    </location>
</feature>
<feature type="binding site" evidence="10">
    <location>
        <position position="339"/>
    </location>
    <ligand>
        <name>ATP</name>
        <dbReference type="ChEBI" id="CHEBI:30616"/>
    </ligand>
</feature>
<keyword evidence="5 10" id="KW-0067">ATP-binding</keyword>
<dbReference type="CDD" id="cd16928">
    <property type="entry name" value="HATPase_GyrB-like"/>
    <property type="match status" value="1"/>
</dbReference>
<dbReference type="InterPro" id="IPR003594">
    <property type="entry name" value="HATPase_dom"/>
</dbReference>
<comment type="function">
    <text evidence="10">Topoisomerase IV is essential for chromosome segregation. It relaxes supercoiled DNA. Performs the decatenation events required during the replication of a circular DNA molecule.</text>
</comment>
<dbReference type="PRINTS" id="PR01098">
    <property type="entry name" value="TOPISMRASE4B"/>
</dbReference>
<comment type="caution">
    <text evidence="10">Lacks conserved residue(s) required for the propagation of feature annotation.</text>
</comment>
<dbReference type="SUPFAM" id="SSF56719">
    <property type="entry name" value="Type II DNA topoisomerase"/>
    <property type="match status" value="1"/>
</dbReference>
<dbReference type="InterPro" id="IPR005737">
    <property type="entry name" value="TopoIV_B_Gneg"/>
</dbReference>
<dbReference type="PANTHER" id="PTHR45866">
    <property type="entry name" value="DNA GYRASE/TOPOISOMERASE SUBUNIT B"/>
    <property type="match status" value="1"/>
</dbReference>
<keyword evidence="9 10" id="KW-0413">Isomerase</keyword>
<dbReference type="HAMAP" id="MF_00938">
    <property type="entry name" value="ParE_type1"/>
    <property type="match status" value="1"/>
</dbReference>
<dbReference type="EC" id="5.6.2.2" evidence="10"/>
<dbReference type="InterPro" id="IPR018522">
    <property type="entry name" value="TopoIIA_CS"/>
</dbReference>
<keyword evidence="7 10" id="KW-0799">Topoisomerase</keyword>
<dbReference type="InterPro" id="IPR013759">
    <property type="entry name" value="Topo_IIA_B_C"/>
</dbReference>
<dbReference type="SUPFAM" id="SSF54211">
    <property type="entry name" value="Ribosomal protein S5 domain 2-like"/>
    <property type="match status" value="1"/>
</dbReference>
<dbReference type="Pfam" id="PF01751">
    <property type="entry name" value="Toprim"/>
    <property type="match status" value="1"/>
</dbReference>
<organism evidence="12 13">
    <name type="scientific">Candidatus Pseudomonas adelgestsugas</name>
    <dbReference type="NCBI Taxonomy" id="1302376"/>
    <lineage>
        <taxon>Bacteria</taxon>
        <taxon>Pseudomonadati</taxon>
        <taxon>Pseudomonadota</taxon>
        <taxon>Gammaproteobacteria</taxon>
        <taxon>Pseudomonadales</taxon>
        <taxon>Pseudomonadaceae</taxon>
        <taxon>Pseudomonas</taxon>
    </lineage>
</organism>
<keyword evidence="8 10" id="KW-0238">DNA-binding</keyword>
<dbReference type="InterPro" id="IPR014721">
    <property type="entry name" value="Ribsml_uS5_D2-typ_fold_subgr"/>
</dbReference>
<gene>
    <name evidence="10 12" type="primary">parE</name>
    <name evidence="12" type="ORF">C3B55_00219</name>
</gene>
<evidence type="ECO:0000256" key="6">
    <source>
        <dbReference type="ARBA" id="ARBA00022842"/>
    </source>
</evidence>
<evidence type="ECO:0000256" key="3">
    <source>
        <dbReference type="ARBA" id="ARBA00022723"/>
    </source>
</evidence>
<evidence type="ECO:0000256" key="9">
    <source>
        <dbReference type="ARBA" id="ARBA00023235"/>
    </source>
</evidence>
<reference evidence="12 13" key="1">
    <citation type="journal article" date="2018" name="Genome Biol. Evol.">
        <title>Partnering With a Pest: Genomes of Hemlock Woolly Adelgid Symbionts Reveal Atypical Nutritional Provisioning Patterns in Dual-Obligate Bacteria.</title>
        <authorList>
            <person name="Weglarz K.M."/>
            <person name="Havill N.P."/>
            <person name="Burke G.R."/>
            <person name="von Dohlen C.D."/>
        </authorList>
    </citation>
    <scope>NUCLEOTIDE SEQUENCE [LARGE SCALE GENOMIC DNA]</scope>
    <source>
        <strain evidence="12 13">HWA_ENA</strain>
    </source>
</reference>
<feature type="site" description="Interaction with DNA" evidence="10">
    <location>
        <position position="501"/>
    </location>
</feature>
<dbReference type="InterPro" id="IPR036890">
    <property type="entry name" value="HATPase_C_sf"/>
</dbReference>
<evidence type="ECO:0000256" key="10">
    <source>
        <dbReference type="HAMAP-Rule" id="MF_00938"/>
    </source>
</evidence>
<dbReference type="InterPro" id="IPR002288">
    <property type="entry name" value="DNA_gyrase_B_C"/>
</dbReference>
<keyword evidence="4 10" id="KW-0547">Nucleotide-binding</keyword>
<comment type="catalytic activity">
    <reaction evidence="1 10">
        <text>ATP-dependent breakage, passage and rejoining of double-stranded DNA.</text>
        <dbReference type="EC" id="5.6.2.2"/>
    </reaction>
</comment>
<dbReference type="InterPro" id="IPR013760">
    <property type="entry name" value="Topo_IIA-like_dom_sf"/>
</dbReference>
<feature type="binding site" evidence="10">
    <location>
        <position position="73"/>
    </location>
    <ligand>
        <name>ATP</name>
        <dbReference type="ChEBI" id="CHEBI:30616"/>
    </ligand>
</feature>
<dbReference type="Gene3D" id="3.30.230.10">
    <property type="match status" value="1"/>
</dbReference>
<comment type="similarity">
    <text evidence="10">Belongs to the type II topoisomerase family. ParE type 1 subfamily.</text>
</comment>
<comment type="cofactor">
    <cofactor evidence="2">
        <name>Mg(2+)</name>
        <dbReference type="ChEBI" id="CHEBI:18420"/>
    </cofactor>
</comment>
<dbReference type="SMART" id="SM00387">
    <property type="entry name" value="HATPase_c"/>
    <property type="match status" value="1"/>
</dbReference>
<dbReference type="Pfam" id="PF00986">
    <property type="entry name" value="DNA_gyraseB_C"/>
    <property type="match status" value="1"/>
</dbReference>
<dbReference type="EMBL" id="CP026512">
    <property type="protein sequence ID" value="QAX81582.1"/>
    <property type="molecule type" value="Genomic_DNA"/>
</dbReference>
<evidence type="ECO:0000313" key="12">
    <source>
        <dbReference type="EMBL" id="QAX81582.1"/>
    </source>
</evidence>
<dbReference type="RefSeq" id="WP_129210673.1">
    <property type="nucleotide sequence ID" value="NZ_CP026512.1"/>
</dbReference>
<name>A0ABX5R7F5_9PSED</name>
<dbReference type="Proteomes" id="UP000288953">
    <property type="component" value="Chromosome"/>
</dbReference>
<keyword evidence="13" id="KW-1185">Reference proteome</keyword>
<dbReference type="InterPro" id="IPR001241">
    <property type="entry name" value="Topo_IIA"/>
</dbReference>
<dbReference type="NCBIfam" id="TIGR01055">
    <property type="entry name" value="parE_Gneg"/>
    <property type="match status" value="1"/>
</dbReference>
<evidence type="ECO:0000256" key="7">
    <source>
        <dbReference type="ARBA" id="ARBA00023029"/>
    </source>
</evidence>
<comment type="subunit">
    <text evidence="10">Heterotetramer composed of ParC and ParE.</text>
</comment>
<keyword evidence="6" id="KW-0460">Magnesium</keyword>
<dbReference type="Gene3D" id="3.30.565.10">
    <property type="entry name" value="Histidine kinase-like ATPase, C-terminal domain"/>
    <property type="match status" value="1"/>
</dbReference>
<evidence type="ECO:0000313" key="13">
    <source>
        <dbReference type="Proteomes" id="UP000288953"/>
    </source>
</evidence>
<evidence type="ECO:0000259" key="11">
    <source>
        <dbReference type="PROSITE" id="PS50880"/>
    </source>
</evidence>
<dbReference type="PROSITE" id="PS50880">
    <property type="entry name" value="TOPRIM"/>
    <property type="match status" value="1"/>
</dbReference>
<dbReference type="SUPFAM" id="SSF55874">
    <property type="entry name" value="ATPase domain of HSP90 chaperone/DNA topoisomerase II/histidine kinase"/>
    <property type="match status" value="1"/>
</dbReference>
<dbReference type="Pfam" id="PF02518">
    <property type="entry name" value="HATPase_c"/>
    <property type="match status" value="1"/>
</dbReference>
<dbReference type="PRINTS" id="PR00418">
    <property type="entry name" value="TPI2FAMILY"/>
</dbReference>
<dbReference type="PANTHER" id="PTHR45866:SF4">
    <property type="entry name" value="DNA TOPOISOMERASE 4 SUBUNIT B"/>
    <property type="match status" value="1"/>
</dbReference>
<dbReference type="InterPro" id="IPR006171">
    <property type="entry name" value="TOPRIM_dom"/>
</dbReference>
<accession>A0ABX5R7F5</accession>
<dbReference type="Gene3D" id="3.40.50.670">
    <property type="match status" value="1"/>
</dbReference>
<proteinExistence type="inferred from homology"/>
<dbReference type="InterPro" id="IPR013506">
    <property type="entry name" value="Topo_IIA_bsu_dom2"/>
</dbReference>
<evidence type="ECO:0000256" key="5">
    <source>
        <dbReference type="ARBA" id="ARBA00022840"/>
    </source>
</evidence>
<keyword evidence="3" id="KW-0479">Metal-binding</keyword>
<dbReference type="CDD" id="cd00822">
    <property type="entry name" value="TopoII_Trans_DNA_gyrase"/>
    <property type="match status" value="1"/>
</dbReference>
<sequence>MLTTSASSYNADVIEVLSGLDPVRKRPGMYTDTSRPNHLAQEVIDNSVDEALAGYARLIQVILHVDHSLEVSDDGRGMPVDIHPVEGVSGVELILTKLHAGGKFCNKNYQFSGGLHGLGISVVNALSTIVRVKVKRNGNEYQMTFADGYKATDLEVVGIVGKRNTGTSVYFTPDPKYFDSPKFSIGHLKHVLKTKAVLCPGLLVSFEDKYSSEKVQWHYKDGLRSYLEDSVSNFKRLPGEPFCGSLVSNDKLAVDWALLWLPEGGDSVQESYVNLIPTTHGGTHVNGLRQGLLDAMREFCEYRSLLPRGMKLAPEDVWERIAFVLSMKMQEPQFSAQTKERLSSYEAIFISSVVKDAFSLWLNEHTESGLALAELAMSNASHRLKASKKVERKRVIQGPALPGKLADCARQDQMRSELFLVEGDSAGGSAKQARDKEFQAILPLRGKILNTWEINGSEVLANQEVHNISVAIGVNPGVADISQLRYGKICILSDADSDGLHITTLLCALFVQHFRPLLDSGHVYVAMPPLYRIDLGKEIFYALNETERHLILDRLIVNKKCGKPQVKRFKGLGEMNPLQLRETTMDPSTRRLVQLTIEDLASTSKMMSMLLAKKRAPDRKAWLASKGSLTEVLG</sequence>
<evidence type="ECO:0000256" key="2">
    <source>
        <dbReference type="ARBA" id="ARBA00001946"/>
    </source>
</evidence>
<dbReference type="InterPro" id="IPR020568">
    <property type="entry name" value="Ribosomal_Su5_D2-typ_SF"/>
</dbReference>
<dbReference type="Pfam" id="PF00204">
    <property type="entry name" value="DNA_gyraseB"/>
    <property type="match status" value="1"/>
</dbReference>
<evidence type="ECO:0000256" key="1">
    <source>
        <dbReference type="ARBA" id="ARBA00000185"/>
    </source>
</evidence>
<feature type="domain" description="Toprim" evidence="11">
    <location>
        <begin position="416"/>
        <end position="529"/>
    </location>
</feature>
<feature type="site" description="Interaction with DNA" evidence="10">
    <location>
        <position position="619"/>
    </location>
</feature>
<dbReference type="SMART" id="SM00433">
    <property type="entry name" value="TOP2c"/>
    <property type="match status" value="1"/>
</dbReference>
<protein>
    <recommendedName>
        <fullName evidence="10">DNA topoisomerase 4 subunit B</fullName>
        <ecNumber evidence="10">5.6.2.2</ecNumber>
    </recommendedName>
    <alternativeName>
        <fullName evidence="10">Topoisomerase IV subunit B</fullName>
    </alternativeName>
</protein>
<evidence type="ECO:0000256" key="8">
    <source>
        <dbReference type="ARBA" id="ARBA00023125"/>
    </source>
</evidence>